<feature type="region of interest" description="Disordered" evidence="2">
    <location>
        <begin position="52"/>
        <end position="100"/>
    </location>
</feature>
<dbReference type="InParanoid" id="K3WXU4"/>
<keyword evidence="1" id="KW-0175">Coiled coil</keyword>
<feature type="region of interest" description="Disordered" evidence="2">
    <location>
        <begin position="123"/>
        <end position="147"/>
    </location>
</feature>
<dbReference type="EnsemblProtists" id="PYU1_T009792">
    <property type="protein sequence ID" value="PYU1_T009792"/>
    <property type="gene ID" value="PYU1_G009774"/>
</dbReference>
<dbReference type="VEuPathDB" id="FungiDB:PYU1_G009774"/>
<feature type="coiled-coil region" evidence="1">
    <location>
        <begin position="200"/>
        <end position="227"/>
    </location>
</feature>
<organism evidence="3 4">
    <name type="scientific">Globisporangium ultimum (strain ATCC 200006 / CBS 805.95 / DAOM BR144)</name>
    <name type="common">Pythium ultimum</name>
    <dbReference type="NCBI Taxonomy" id="431595"/>
    <lineage>
        <taxon>Eukaryota</taxon>
        <taxon>Sar</taxon>
        <taxon>Stramenopiles</taxon>
        <taxon>Oomycota</taxon>
        <taxon>Peronosporomycetes</taxon>
        <taxon>Pythiales</taxon>
        <taxon>Pythiaceae</taxon>
        <taxon>Globisporangium</taxon>
    </lineage>
</organism>
<feature type="compositionally biased region" description="Acidic residues" evidence="2">
    <location>
        <begin position="75"/>
        <end position="89"/>
    </location>
</feature>
<sequence length="311" mass="35518">MYQDRLKRESNEILLNERVESQLEREEKEWEEKMQTREQRVAELEVELKAFQEGDDAVLSSENHDEDAGDISTEEKEDQDDVSDDEASEGNDQASKAMEMREALALRMEEKRDIDAAIRSLKRKKRQRSFQAEQRAQEGESLPTSENERELLQELLKLREKKDALQLQIITSEEENELLDGHQADISKLKAAIGENKEQRVAAQDRLEEVKHALNRLKAKMKHMVDVQILTARDTIPSTLREEAVILHLLYQHEGEMGVNELKQETAEILASHGKASSNGMTIRALYSLVANGVVQIDRSYGNGLVTSLLV</sequence>
<reference evidence="3" key="3">
    <citation type="submission" date="2015-02" db="UniProtKB">
        <authorList>
            <consortium name="EnsemblProtists"/>
        </authorList>
    </citation>
    <scope>IDENTIFICATION</scope>
    <source>
        <strain evidence="3">DAOM BR144</strain>
    </source>
</reference>
<dbReference type="EMBL" id="GL376615">
    <property type="status" value="NOT_ANNOTATED_CDS"/>
    <property type="molecule type" value="Genomic_DNA"/>
</dbReference>
<evidence type="ECO:0000313" key="4">
    <source>
        <dbReference type="Proteomes" id="UP000019132"/>
    </source>
</evidence>
<dbReference type="AlphaFoldDB" id="K3WXU4"/>
<reference evidence="4" key="1">
    <citation type="journal article" date="2010" name="Genome Biol.">
        <title>Genome sequence of the necrotrophic plant pathogen Pythium ultimum reveals original pathogenicity mechanisms and effector repertoire.</title>
        <authorList>
            <person name="Levesque C.A."/>
            <person name="Brouwer H."/>
            <person name="Cano L."/>
            <person name="Hamilton J.P."/>
            <person name="Holt C."/>
            <person name="Huitema E."/>
            <person name="Raffaele S."/>
            <person name="Robideau G.P."/>
            <person name="Thines M."/>
            <person name="Win J."/>
            <person name="Zerillo M.M."/>
            <person name="Beakes G.W."/>
            <person name="Boore J.L."/>
            <person name="Busam D."/>
            <person name="Dumas B."/>
            <person name="Ferriera S."/>
            <person name="Fuerstenberg S.I."/>
            <person name="Gachon C.M."/>
            <person name="Gaulin E."/>
            <person name="Govers F."/>
            <person name="Grenville-Briggs L."/>
            <person name="Horner N."/>
            <person name="Hostetler J."/>
            <person name="Jiang R.H."/>
            <person name="Johnson J."/>
            <person name="Krajaejun T."/>
            <person name="Lin H."/>
            <person name="Meijer H.J."/>
            <person name="Moore B."/>
            <person name="Morris P."/>
            <person name="Phuntmart V."/>
            <person name="Puiu D."/>
            <person name="Shetty J."/>
            <person name="Stajich J.E."/>
            <person name="Tripathy S."/>
            <person name="Wawra S."/>
            <person name="van West P."/>
            <person name="Whitty B.R."/>
            <person name="Coutinho P.M."/>
            <person name="Henrissat B."/>
            <person name="Martin F."/>
            <person name="Thomas P.D."/>
            <person name="Tyler B.M."/>
            <person name="De Vries R.P."/>
            <person name="Kamoun S."/>
            <person name="Yandell M."/>
            <person name="Tisserat N."/>
            <person name="Buell C.R."/>
        </authorList>
    </citation>
    <scope>NUCLEOTIDE SEQUENCE</scope>
    <source>
        <strain evidence="4">DAOM:BR144</strain>
    </source>
</reference>
<evidence type="ECO:0000256" key="2">
    <source>
        <dbReference type="SAM" id="MobiDB-lite"/>
    </source>
</evidence>
<dbReference type="HOGENOM" id="CLU_055554_0_0_1"/>
<dbReference type="Proteomes" id="UP000019132">
    <property type="component" value="Unassembled WGS sequence"/>
</dbReference>
<evidence type="ECO:0000313" key="3">
    <source>
        <dbReference type="EnsemblProtists" id="PYU1_T009792"/>
    </source>
</evidence>
<reference evidence="4" key="2">
    <citation type="submission" date="2010-04" db="EMBL/GenBank/DDBJ databases">
        <authorList>
            <person name="Buell R."/>
            <person name="Hamilton J."/>
            <person name="Hostetler J."/>
        </authorList>
    </citation>
    <scope>NUCLEOTIDE SEQUENCE [LARGE SCALE GENOMIC DNA]</scope>
    <source>
        <strain evidence="4">DAOM:BR144</strain>
    </source>
</reference>
<name>K3WXU4_GLOUD</name>
<proteinExistence type="predicted"/>
<evidence type="ECO:0000256" key="1">
    <source>
        <dbReference type="SAM" id="Coils"/>
    </source>
</evidence>
<keyword evidence="4" id="KW-1185">Reference proteome</keyword>
<dbReference type="eggNOG" id="ENOG502QWQQ">
    <property type="taxonomic scope" value="Eukaryota"/>
</dbReference>
<protein>
    <submittedName>
        <fullName evidence="3">Uncharacterized protein</fullName>
    </submittedName>
</protein>
<accession>K3WXU4</accession>
<dbReference type="OMA" id="KEQEWEG"/>